<feature type="region of interest" description="Disordered" evidence="1">
    <location>
        <begin position="66"/>
        <end position="105"/>
    </location>
</feature>
<comment type="caution">
    <text evidence="2">The sequence shown here is derived from an EMBL/GenBank/DDBJ whole genome shotgun (WGS) entry which is preliminary data.</text>
</comment>
<evidence type="ECO:0000256" key="1">
    <source>
        <dbReference type="SAM" id="MobiDB-lite"/>
    </source>
</evidence>
<evidence type="ECO:0000313" key="3">
    <source>
        <dbReference type="Proteomes" id="UP001054837"/>
    </source>
</evidence>
<keyword evidence="3" id="KW-1185">Reference proteome</keyword>
<feature type="compositionally biased region" description="Polar residues" evidence="1">
    <location>
        <begin position="66"/>
        <end position="77"/>
    </location>
</feature>
<dbReference type="EMBL" id="BPLQ01012418">
    <property type="protein sequence ID" value="GIY65398.1"/>
    <property type="molecule type" value="Genomic_DNA"/>
</dbReference>
<feature type="region of interest" description="Disordered" evidence="1">
    <location>
        <begin position="1"/>
        <end position="20"/>
    </location>
</feature>
<proteinExistence type="predicted"/>
<dbReference type="AlphaFoldDB" id="A0AAV4V5V5"/>
<name>A0AAV4V5V5_9ARAC</name>
<organism evidence="2 3">
    <name type="scientific">Caerostris darwini</name>
    <dbReference type="NCBI Taxonomy" id="1538125"/>
    <lineage>
        <taxon>Eukaryota</taxon>
        <taxon>Metazoa</taxon>
        <taxon>Ecdysozoa</taxon>
        <taxon>Arthropoda</taxon>
        <taxon>Chelicerata</taxon>
        <taxon>Arachnida</taxon>
        <taxon>Araneae</taxon>
        <taxon>Araneomorphae</taxon>
        <taxon>Entelegynae</taxon>
        <taxon>Araneoidea</taxon>
        <taxon>Araneidae</taxon>
        <taxon>Caerostris</taxon>
    </lineage>
</organism>
<protein>
    <submittedName>
        <fullName evidence="2">Uncharacterized protein</fullName>
    </submittedName>
</protein>
<reference evidence="2 3" key="1">
    <citation type="submission" date="2021-06" db="EMBL/GenBank/DDBJ databases">
        <title>Caerostris darwini draft genome.</title>
        <authorList>
            <person name="Kono N."/>
            <person name="Arakawa K."/>
        </authorList>
    </citation>
    <scope>NUCLEOTIDE SEQUENCE [LARGE SCALE GENOMIC DNA]</scope>
</reference>
<evidence type="ECO:0000313" key="2">
    <source>
        <dbReference type="EMBL" id="GIY65398.1"/>
    </source>
</evidence>
<sequence length="105" mass="12182">METFLGLHQKRRNEHSKFKEKSGALLISQHSCPRSFHPNKECSSRKRGKTMQTIFKPGALFAQPQKWINQKRNNSAPQPGHAQRKRHPGENYSLKTFMVRDPLSN</sequence>
<accession>A0AAV4V5V5</accession>
<dbReference type="Proteomes" id="UP001054837">
    <property type="component" value="Unassembled WGS sequence"/>
</dbReference>
<gene>
    <name evidence="2" type="ORF">CDAR_108761</name>
</gene>